<keyword evidence="4" id="KW-0479">Metal-binding</keyword>
<comment type="catalytic activity">
    <reaction evidence="1">
        <text>S-ubiquitinyl-[E2 ubiquitin-conjugating enzyme]-L-cysteine + [acceptor protein]-L-lysine = [E2 ubiquitin-conjugating enzyme]-L-cysteine + N(6)-ubiquitinyl-[acceptor protein]-L-lysine.</text>
        <dbReference type="EC" id="2.3.2.27"/>
    </reaction>
</comment>
<evidence type="ECO:0000313" key="11">
    <source>
        <dbReference type="Proteomes" id="UP000325081"/>
    </source>
</evidence>
<evidence type="ECO:0000259" key="9">
    <source>
        <dbReference type="Pfam" id="PF14369"/>
    </source>
</evidence>
<keyword evidence="5" id="KW-0863">Zinc-finger</keyword>
<organism evidence="10 11">
    <name type="scientific">Striga asiatica</name>
    <name type="common">Asiatic witchweed</name>
    <name type="synonym">Buchnera asiatica</name>
    <dbReference type="NCBI Taxonomy" id="4170"/>
    <lineage>
        <taxon>Eukaryota</taxon>
        <taxon>Viridiplantae</taxon>
        <taxon>Streptophyta</taxon>
        <taxon>Embryophyta</taxon>
        <taxon>Tracheophyta</taxon>
        <taxon>Spermatophyta</taxon>
        <taxon>Magnoliopsida</taxon>
        <taxon>eudicotyledons</taxon>
        <taxon>Gunneridae</taxon>
        <taxon>Pentapetalae</taxon>
        <taxon>asterids</taxon>
        <taxon>lamiids</taxon>
        <taxon>Lamiales</taxon>
        <taxon>Orobanchaceae</taxon>
        <taxon>Buchnereae</taxon>
        <taxon>Striga</taxon>
    </lineage>
</organism>
<evidence type="ECO:0000256" key="2">
    <source>
        <dbReference type="ARBA" id="ARBA00012483"/>
    </source>
</evidence>
<evidence type="ECO:0000256" key="7">
    <source>
        <dbReference type="ARBA" id="ARBA00022833"/>
    </source>
</evidence>
<feature type="compositionally biased region" description="Acidic residues" evidence="8">
    <location>
        <begin position="159"/>
        <end position="179"/>
    </location>
</feature>
<comment type="caution">
    <text evidence="10">The sequence shown here is derived from an EMBL/GenBank/DDBJ whole genome shotgun (WGS) entry which is preliminary data.</text>
</comment>
<evidence type="ECO:0000256" key="5">
    <source>
        <dbReference type="ARBA" id="ARBA00022771"/>
    </source>
</evidence>
<keyword evidence="11" id="KW-1185">Reference proteome</keyword>
<sequence>MAETPSTLSPPLASPQSVSGLDSPQYWCYHCDKRVAVETLPDLPDVICSDCKNGFVESISAAALPTPASSGDPSLGNQFIQVLRLIAQAAREEDAPPPLPSDPSDEDYLRIEPDGWGNENDDDENEVNRAVEVFHEEDDATDYRSDGEEEDGINVVEPSEAEDDDEDEDEDEDENENEDEARQTRRDILSGGIQSWTGLIS</sequence>
<keyword evidence="3" id="KW-0808">Transferase</keyword>
<proteinExistence type="predicted"/>
<accession>A0A5A7QHD4</accession>
<keyword evidence="7" id="KW-0862">Zinc</keyword>
<dbReference type="Proteomes" id="UP000325081">
    <property type="component" value="Unassembled WGS sequence"/>
</dbReference>
<dbReference type="OrthoDB" id="1744628at2759"/>
<dbReference type="GO" id="GO:0061630">
    <property type="term" value="F:ubiquitin protein ligase activity"/>
    <property type="evidence" value="ECO:0007669"/>
    <property type="project" value="UniProtKB-EC"/>
</dbReference>
<dbReference type="InterPro" id="IPR039525">
    <property type="entry name" value="RNF126-like_zinc-ribbon"/>
</dbReference>
<evidence type="ECO:0000256" key="1">
    <source>
        <dbReference type="ARBA" id="ARBA00000900"/>
    </source>
</evidence>
<protein>
    <recommendedName>
        <fullName evidence="2">RING-type E3 ubiquitin transferase</fullName>
        <ecNumber evidence="2">2.3.2.27</ecNumber>
    </recommendedName>
</protein>
<evidence type="ECO:0000256" key="4">
    <source>
        <dbReference type="ARBA" id="ARBA00022723"/>
    </source>
</evidence>
<dbReference type="EMBL" id="BKCP01007071">
    <property type="protein sequence ID" value="GER44759.1"/>
    <property type="molecule type" value="Genomic_DNA"/>
</dbReference>
<dbReference type="GO" id="GO:0008270">
    <property type="term" value="F:zinc ion binding"/>
    <property type="evidence" value="ECO:0007669"/>
    <property type="project" value="UniProtKB-KW"/>
</dbReference>
<gene>
    <name evidence="10" type="ORF">STAS_21666</name>
</gene>
<dbReference type="Pfam" id="PF14369">
    <property type="entry name" value="Zn_ribbon_19"/>
    <property type="match status" value="1"/>
</dbReference>
<feature type="region of interest" description="Disordered" evidence="8">
    <location>
        <begin position="89"/>
        <end position="201"/>
    </location>
</feature>
<dbReference type="EC" id="2.3.2.27" evidence="2"/>
<reference evidence="11" key="1">
    <citation type="journal article" date="2019" name="Curr. Biol.">
        <title>Genome Sequence of Striga asiatica Provides Insight into the Evolution of Plant Parasitism.</title>
        <authorList>
            <person name="Yoshida S."/>
            <person name="Kim S."/>
            <person name="Wafula E.K."/>
            <person name="Tanskanen J."/>
            <person name="Kim Y.M."/>
            <person name="Honaas L."/>
            <person name="Yang Z."/>
            <person name="Spallek T."/>
            <person name="Conn C.E."/>
            <person name="Ichihashi Y."/>
            <person name="Cheong K."/>
            <person name="Cui S."/>
            <person name="Der J.P."/>
            <person name="Gundlach H."/>
            <person name="Jiao Y."/>
            <person name="Hori C."/>
            <person name="Ishida J.K."/>
            <person name="Kasahara H."/>
            <person name="Kiba T."/>
            <person name="Kim M.S."/>
            <person name="Koo N."/>
            <person name="Laohavisit A."/>
            <person name="Lee Y.H."/>
            <person name="Lumba S."/>
            <person name="McCourt P."/>
            <person name="Mortimer J.C."/>
            <person name="Mutuku J.M."/>
            <person name="Nomura T."/>
            <person name="Sasaki-Sekimoto Y."/>
            <person name="Seto Y."/>
            <person name="Wang Y."/>
            <person name="Wakatake T."/>
            <person name="Sakakibara H."/>
            <person name="Demura T."/>
            <person name="Yamaguchi S."/>
            <person name="Yoneyama K."/>
            <person name="Manabe R.I."/>
            <person name="Nelson D.C."/>
            <person name="Schulman A.H."/>
            <person name="Timko M.P."/>
            <person name="dePamphilis C.W."/>
            <person name="Choi D."/>
            <person name="Shirasu K."/>
        </authorList>
    </citation>
    <scope>NUCLEOTIDE SEQUENCE [LARGE SCALE GENOMIC DNA]</scope>
    <source>
        <strain evidence="11">cv. UVA1</strain>
    </source>
</reference>
<evidence type="ECO:0000256" key="8">
    <source>
        <dbReference type="SAM" id="MobiDB-lite"/>
    </source>
</evidence>
<evidence type="ECO:0000313" key="10">
    <source>
        <dbReference type="EMBL" id="GER44759.1"/>
    </source>
</evidence>
<feature type="domain" description="E3 ubiquitin-protein ligase RNF126-like zinc-ribbon" evidence="9">
    <location>
        <begin position="25"/>
        <end position="59"/>
    </location>
</feature>
<feature type="compositionally biased region" description="Polar residues" evidence="8">
    <location>
        <begin position="192"/>
        <end position="201"/>
    </location>
</feature>
<evidence type="ECO:0000256" key="6">
    <source>
        <dbReference type="ARBA" id="ARBA00022786"/>
    </source>
</evidence>
<name>A0A5A7QHD4_STRAF</name>
<evidence type="ECO:0000256" key="3">
    <source>
        <dbReference type="ARBA" id="ARBA00022679"/>
    </source>
</evidence>
<keyword evidence="6" id="KW-0833">Ubl conjugation pathway</keyword>
<dbReference type="AlphaFoldDB" id="A0A5A7QHD4"/>